<evidence type="ECO:0000256" key="7">
    <source>
        <dbReference type="ARBA" id="ARBA00022630"/>
    </source>
</evidence>
<dbReference type="GO" id="GO:0005829">
    <property type="term" value="C:cytosol"/>
    <property type="evidence" value="ECO:0007669"/>
    <property type="project" value="TreeGrafter"/>
</dbReference>
<comment type="caution">
    <text evidence="20">The sequence shown here is derived from an EMBL/GenBank/DDBJ whole genome shotgun (WGS) entry which is preliminary data.</text>
</comment>
<evidence type="ECO:0000256" key="13">
    <source>
        <dbReference type="ARBA" id="ARBA00023004"/>
    </source>
</evidence>
<dbReference type="InterPro" id="IPR017972">
    <property type="entry name" value="Cyt_P450_CS"/>
</dbReference>
<keyword evidence="7" id="KW-0285">Flavoprotein</keyword>
<dbReference type="GO" id="GO:0003958">
    <property type="term" value="F:NADPH-hemoprotein reductase activity"/>
    <property type="evidence" value="ECO:0007669"/>
    <property type="project" value="UniProtKB-EC"/>
</dbReference>
<comment type="catalytic activity">
    <reaction evidence="15">
        <text>an organic molecule + reduced [NADPH--hemoprotein reductase] + O2 = an alcohol + oxidized [NADPH--hemoprotein reductase] + H2O + H(+)</text>
        <dbReference type="Rhea" id="RHEA:17149"/>
        <dbReference type="Rhea" id="RHEA-COMP:11964"/>
        <dbReference type="Rhea" id="RHEA-COMP:11965"/>
        <dbReference type="ChEBI" id="CHEBI:15377"/>
        <dbReference type="ChEBI" id="CHEBI:15378"/>
        <dbReference type="ChEBI" id="CHEBI:15379"/>
        <dbReference type="ChEBI" id="CHEBI:30879"/>
        <dbReference type="ChEBI" id="CHEBI:57618"/>
        <dbReference type="ChEBI" id="CHEBI:58210"/>
        <dbReference type="ChEBI" id="CHEBI:142491"/>
        <dbReference type="EC" id="1.14.14.1"/>
    </reaction>
</comment>
<dbReference type="GO" id="GO:0050660">
    <property type="term" value="F:flavin adenine dinucleotide binding"/>
    <property type="evidence" value="ECO:0007669"/>
    <property type="project" value="TreeGrafter"/>
</dbReference>
<feature type="binding site" description="axial binding residue" evidence="17">
    <location>
        <position position="419"/>
    </location>
    <ligand>
        <name>heme</name>
        <dbReference type="ChEBI" id="CHEBI:30413"/>
    </ligand>
    <ligandPart>
        <name>Fe</name>
        <dbReference type="ChEBI" id="CHEBI:18248"/>
    </ligandPart>
</feature>
<dbReference type="PANTHER" id="PTHR19384">
    <property type="entry name" value="NITRIC OXIDE SYNTHASE-RELATED"/>
    <property type="match status" value="1"/>
</dbReference>
<dbReference type="PRINTS" id="PR00463">
    <property type="entry name" value="EP450I"/>
</dbReference>
<dbReference type="InterPro" id="IPR001433">
    <property type="entry name" value="OxRdtase_FAD/NAD-bd"/>
</dbReference>
<gene>
    <name evidence="20" type="ORF">D9758_004480</name>
</gene>
<dbReference type="InterPro" id="IPR017938">
    <property type="entry name" value="Riboflavin_synthase-like_b-brl"/>
</dbReference>
<dbReference type="InterPro" id="IPR029039">
    <property type="entry name" value="Flavoprotein-like_sf"/>
</dbReference>
<dbReference type="Proteomes" id="UP000559256">
    <property type="component" value="Unassembled WGS sequence"/>
</dbReference>
<accession>A0A8H5GNH0</accession>
<evidence type="ECO:0000313" key="21">
    <source>
        <dbReference type="Proteomes" id="UP000559256"/>
    </source>
</evidence>
<dbReference type="PROSITE" id="PS00086">
    <property type="entry name" value="CYTOCHROME_P450"/>
    <property type="match status" value="1"/>
</dbReference>
<dbReference type="GO" id="GO:0070330">
    <property type="term" value="F:aromatase activity"/>
    <property type="evidence" value="ECO:0007669"/>
    <property type="project" value="InterPro"/>
</dbReference>
<dbReference type="FunFam" id="1.10.630.10:FF:000040">
    <property type="entry name" value="Bifunctional cytochrome P450/NADPH--P450 reductase"/>
    <property type="match status" value="1"/>
</dbReference>
<comment type="similarity">
    <text evidence="4">In the N-terminal section; belongs to the cytochrome P450 family.</text>
</comment>
<dbReference type="SUPFAM" id="SSF52343">
    <property type="entry name" value="Ferredoxin reductase-like, C-terminal NADP-linked domain"/>
    <property type="match status" value="1"/>
</dbReference>
<evidence type="ECO:0000256" key="15">
    <source>
        <dbReference type="ARBA" id="ARBA00047827"/>
    </source>
</evidence>
<dbReference type="PANTHER" id="PTHR19384:SF127">
    <property type="entry name" value="BIFUNCTIONAL CYTOCHROME P450_NADPH--P450 REDUCTASE"/>
    <property type="match status" value="1"/>
</dbReference>
<dbReference type="CDD" id="cd06206">
    <property type="entry name" value="bifunctional_CYPOR"/>
    <property type="match status" value="1"/>
</dbReference>
<keyword evidence="12" id="KW-0560">Oxidoreductase</keyword>
<evidence type="ECO:0000256" key="9">
    <source>
        <dbReference type="ARBA" id="ARBA00022723"/>
    </source>
</evidence>
<dbReference type="PIRSF" id="PIRSF000209">
    <property type="entry name" value="Bifunctional_P450_P450R"/>
    <property type="match status" value="1"/>
</dbReference>
<dbReference type="AlphaFoldDB" id="A0A8H5GNH0"/>
<evidence type="ECO:0000256" key="16">
    <source>
        <dbReference type="ARBA" id="ARBA00049342"/>
    </source>
</evidence>
<keyword evidence="9 17" id="KW-0479">Metal-binding</keyword>
<dbReference type="PRINTS" id="PR00385">
    <property type="entry name" value="P450"/>
</dbReference>
<dbReference type="SUPFAM" id="SSF63380">
    <property type="entry name" value="Riboflavin synthase domain-like"/>
    <property type="match status" value="1"/>
</dbReference>
<dbReference type="Pfam" id="PF00667">
    <property type="entry name" value="FAD_binding_1"/>
    <property type="match status" value="1"/>
</dbReference>
<dbReference type="SUPFAM" id="SSF52218">
    <property type="entry name" value="Flavoproteins"/>
    <property type="match status" value="1"/>
</dbReference>
<evidence type="ECO:0000256" key="17">
    <source>
        <dbReference type="PIRSR" id="PIRSR000209-1"/>
    </source>
</evidence>
<feature type="domain" description="FAD-binding FR-type" evidence="19">
    <location>
        <begin position="684"/>
        <end position="915"/>
    </location>
</feature>
<evidence type="ECO:0008006" key="22">
    <source>
        <dbReference type="Google" id="ProtNLM"/>
    </source>
</evidence>
<dbReference type="InterPro" id="IPR023173">
    <property type="entry name" value="NADPH_Cyt_P450_Rdtase_alpha"/>
</dbReference>
<evidence type="ECO:0000256" key="2">
    <source>
        <dbReference type="ARBA" id="ARBA00001971"/>
    </source>
</evidence>
<dbReference type="InterPro" id="IPR008254">
    <property type="entry name" value="Flavodoxin/NO_synth"/>
</dbReference>
<keyword evidence="8" id="KW-0288">FMN</keyword>
<dbReference type="InterPro" id="IPR039261">
    <property type="entry name" value="FNR_nucleotide-bd"/>
</dbReference>
<name>A0A8H5GNH0_9AGAR</name>
<evidence type="ECO:0000256" key="5">
    <source>
        <dbReference type="ARBA" id="ARBA00022448"/>
    </source>
</evidence>
<evidence type="ECO:0000259" key="18">
    <source>
        <dbReference type="PROSITE" id="PS50902"/>
    </source>
</evidence>
<keyword evidence="13 17" id="KW-0408">Iron</keyword>
<keyword evidence="21" id="KW-1185">Reference proteome</keyword>
<dbReference type="OrthoDB" id="1470350at2759"/>
<comment type="cofactor">
    <cofactor evidence="1">
        <name>FMN</name>
        <dbReference type="ChEBI" id="CHEBI:58210"/>
    </cofactor>
</comment>
<sequence length="1072" mass="119906">MSVPIPQPPRVPFLGNVTSIDRDVPLNGFMLLAKQYGEIYKLEIRGTTVVYVNTYALQQELSNESRFHKFINPNLMETRHLIGDGLFTVRVWICEIFVSIIQLCIKAHSGEQNWGIAHRLLMPAFNAGSIRGMYPDMQDMCDQLLKKWERFGPEHVIDPSDDYTRVALDTLALCTMSYRLNSFYTEGQPKFAQAMSDWLKECFRRANRPSIVQAMMPGATHQFEEDQNFMKSVAQQIVDDRRAHPLDKKDVLNTMLSADPKTGERLSDDSIIKNMITFLVAGHETSSGTLSFMTYYLLKNPETWRKLQNEVDEITGGQPPKVEDLSKMTYLQAVMRETLRVSATAPTRTVAPLEDTLLGGKYFVKAETPITIQVWMTQRDPLVWGADANEFHPERMLDGKFEALPPNAWQPFGFGTRGCIGRPFAWQEIQLVMSSVVQKFDLYLDDPAYTLELQQGLTVKPKNLRIRAKLRHTAPRLYATPSSQLLPERTQNQSKSSVTPVAARKPMYILYGSNTGTSEGFAQRIANDSTAYGFSAQIGTLDSATGNIPTDGPVVVITASYEGQPADNAARFIDWLTSLKGDELKSAQYAVFGCGNSDWVRTFQRIPLLCDKTIESRGGERLLPPGLGDSGKGDFFEVFDDFEAKLWKALTEKYSTTRAQPTSVGFEVTTVDAGTSRASALRQSDIALGTVKENKILTQAGQPVKRHIEFELPEGLTYRAGDYLAILPQNPPRDVLRVLAHFNLSNEQLVVLSSVTPTSLPTDKPASLYEVLLGYVELSQPATTQDLRLLSEAATTDSIRAALGDLRNNYQEKVLGPRLSVLDILEKYSPDDIKLSLGVYLRMLPPMRVRQYSISSSPLWNPQHVTLTISVLESLSLADKNKTFLGVGSNYLAQLLPGYRVSISVRASHAGFHPPEDPSTPIIAFAAGSGLAPLRGFIQERGLQKSSGRDVGKIMLFFGCRDPEGDYIYQQELEEWVKLGVLDVRPAFSKVSEKSEGCKYIQHRLWHDRIDMTELFKNNAQIFVCGSGRIAKEVSATCVRIVHTLHPELNEDEAAKRLDSLMQGRYAIDVFD</sequence>
<dbReference type="PROSITE" id="PS51384">
    <property type="entry name" value="FAD_FR"/>
    <property type="match status" value="1"/>
</dbReference>
<evidence type="ECO:0000256" key="11">
    <source>
        <dbReference type="ARBA" id="ARBA00022857"/>
    </source>
</evidence>
<dbReference type="FunFam" id="2.40.30.10:FF:000198">
    <property type="entry name" value="Bifunctional cytochrome P450/NADPH--P450 reductase"/>
    <property type="match status" value="1"/>
</dbReference>
<dbReference type="Gene3D" id="3.40.50.360">
    <property type="match status" value="1"/>
</dbReference>
<dbReference type="Pfam" id="PF00258">
    <property type="entry name" value="Flavodoxin_1"/>
    <property type="match status" value="1"/>
</dbReference>
<dbReference type="GO" id="GO:0005506">
    <property type="term" value="F:iron ion binding"/>
    <property type="evidence" value="ECO:0007669"/>
    <property type="project" value="InterPro"/>
</dbReference>
<evidence type="ECO:0000256" key="6">
    <source>
        <dbReference type="ARBA" id="ARBA00022617"/>
    </source>
</evidence>
<dbReference type="Gene3D" id="3.40.50.80">
    <property type="entry name" value="Nucleotide-binding domain of ferredoxin-NADP reductase (FNR) module"/>
    <property type="match status" value="1"/>
</dbReference>
<dbReference type="InterPro" id="IPR002401">
    <property type="entry name" value="Cyt_P450_E_grp-I"/>
</dbReference>
<evidence type="ECO:0000256" key="8">
    <source>
        <dbReference type="ARBA" id="ARBA00022643"/>
    </source>
</evidence>
<dbReference type="Pfam" id="PF00175">
    <property type="entry name" value="NAD_binding_1"/>
    <property type="match status" value="1"/>
</dbReference>
<keyword evidence="5" id="KW-0813">Transport</keyword>
<keyword evidence="11" id="KW-0521">NADP</keyword>
<evidence type="ECO:0000259" key="19">
    <source>
        <dbReference type="PROSITE" id="PS51384"/>
    </source>
</evidence>
<dbReference type="InterPro" id="IPR023206">
    <property type="entry name" value="Bifunctional_P450_P450_red"/>
</dbReference>
<dbReference type="InterPro" id="IPR003097">
    <property type="entry name" value="CysJ-like_FAD-binding"/>
</dbReference>
<evidence type="ECO:0000313" key="20">
    <source>
        <dbReference type="EMBL" id="KAF5368039.1"/>
    </source>
</evidence>
<dbReference type="InterPro" id="IPR017927">
    <property type="entry name" value="FAD-bd_FR_type"/>
</dbReference>
<evidence type="ECO:0000256" key="3">
    <source>
        <dbReference type="ARBA" id="ARBA00001974"/>
    </source>
</evidence>
<proteinExistence type="inferred from homology"/>
<evidence type="ECO:0000256" key="14">
    <source>
        <dbReference type="ARBA" id="ARBA00023033"/>
    </source>
</evidence>
<evidence type="ECO:0000256" key="1">
    <source>
        <dbReference type="ARBA" id="ARBA00001917"/>
    </source>
</evidence>
<keyword evidence="6 17" id="KW-0349">Heme</keyword>
<dbReference type="InterPro" id="IPR036396">
    <property type="entry name" value="Cyt_P450_sf"/>
</dbReference>
<dbReference type="Gene3D" id="1.20.990.10">
    <property type="entry name" value="NADPH-cytochrome p450 Reductase, Chain A, domain 3"/>
    <property type="match status" value="1"/>
</dbReference>
<evidence type="ECO:0000256" key="10">
    <source>
        <dbReference type="ARBA" id="ARBA00022827"/>
    </source>
</evidence>
<protein>
    <recommendedName>
        <fullName evidence="22">Cytochrome P450</fullName>
    </recommendedName>
</protein>
<dbReference type="GO" id="GO:0020037">
    <property type="term" value="F:heme binding"/>
    <property type="evidence" value="ECO:0007669"/>
    <property type="project" value="InterPro"/>
</dbReference>
<dbReference type="CDD" id="cd11068">
    <property type="entry name" value="CYP120A1"/>
    <property type="match status" value="1"/>
</dbReference>
<organism evidence="20 21">
    <name type="scientific">Tetrapyrgos nigripes</name>
    <dbReference type="NCBI Taxonomy" id="182062"/>
    <lineage>
        <taxon>Eukaryota</taxon>
        <taxon>Fungi</taxon>
        <taxon>Dikarya</taxon>
        <taxon>Basidiomycota</taxon>
        <taxon>Agaricomycotina</taxon>
        <taxon>Agaricomycetes</taxon>
        <taxon>Agaricomycetidae</taxon>
        <taxon>Agaricales</taxon>
        <taxon>Marasmiineae</taxon>
        <taxon>Marasmiaceae</taxon>
        <taxon>Tetrapyrgos</taxon>
    </lineage>
</organism>
<comment type="cofactor">
    <cofactor evidence="2 17">
        <name>heme</name>
        <dbReference type="ChEBI" id="CHEBI:30413"/>
    </cofactor>
</comment>
<dbReference type="GO" id="GO:0010181">
    <property type="term" value="F:FMN binding"/>
    <property type="evidence" value="ECO:0007669"/>
    <property type="project" value="InterPro"/>
</dbReference>
<dbReference type="SUPFAM" id="SSF48264">
    <property type="entry name" value="Cytochrome P450"/>
    <property type="match status" value="1"/>
</dbReference>
<dbReference type="EMBL" id="JAACJM010000017">
    <property type="protein sequence ID" value="KAF5368039.1"/>
    <property type="molecule type" value="Genomic_DNA"/>
</dbReference>
<dbReference type="Pfam" id="PF00067">
    <property type="entry name" value="p450"/>
    <property type="match status" value="1"/>
</dbReference>
<dbReference type="InterPro" id="IPR001128">
    <property type="entry name" value="Cyt_P450"/>
</dbReference>
<keyword evidence="14" id="KW-0503">Monooxygenase</keyword>
<comment type="catalytic activity">
    <reaction evidence="16">
        <text>2 oxidized [cytochrome P450] + NADPH = 2 reduced [cytochrome P450] + NADP(+) + H(+)</text>
        <dbReference type="Rhea" id="RHEA:24040"/>
        <dbReference type="Rhea" id="RHEA-COMP:14627"/>
        <dbReference type="Rhea" id="RHEA-COMP:14628"/>
        <dbReference type="ChEBI" id="CHEBI:15378"/>
        <dbReference type="ChEBI" id="CHEBI:55376"/>
        <dbReference type="ChEBI" id="CHEBI:57783"/>
        <dbReference type="ChEBI" id="CHEBI:58349"/>
        <dbReference type="ChEBI" id="CHEBI:60344"/>
        <dbReference type="EC" id="1.6.2.4"/>
    </reaction>
</comment>
<evidence type="ECO:0000256" key="4">
    <source>
        <dbReference type="ARBA" id="ARBA00010018"/>
    </source>
</evidence>
<keyword evidence="10" id="KW-0274">FAD</keyword>
<dbReference type="Gene3D" id="2.40.30.10">
    <property type="entry name" value="Translation factors"/>
    <property type="match status" value="1"/>
</dbReference>
<dbReference type="Gene3D" id="1.10.630.10">
    <property type="entry name" value="Cytochrome P450"/>
    <property type="match status" value="1"/>
</dbReference>
<feature type="domain" description="Flavodoxin-like" evidence="18">
    <location>
        <begin position="507"/>
        <end position="647"/>
    </location>
</feature>
<evidence type="ECO:0000256" key="12">
    <source>
        <dbReference type="ARBA" id="ARBA00023002"/>
    </source>
</evidence>
<dbReference type="PROSITE" id="PS50902">
    <property type="entry name" value="FLAVODOXIN_LIKE"/>
    <property type="match status" value="1"/>
</dbReference>
<reference evidence="20 21" key="1">
    <citation type="journal article" date="2020" name="ISME J.">
        <title>Uncovering the hidden diversity of litter-decomposition mechanisms in mushroom-forming fungi.</title>
        <authorList>
            <person name="Floudas D."/>
            <person name="Bentzer J."/>
            <person name="Ahren D."/>
            <person name="Johansson T."/>
            <person name="Persson P."/>
            <person name="Tunlid A."/>
        </authorList>
    </citation>
    <scope>NUCLEOTIDE SEQUENCE [LARGE SCALE GENOMIC DNA]</scope>
    <source>
        <strain evidence="20 21">CBS 291.85</strain>
    </source>
</reference>
<comment type="cofactor">
    <cofactor evidence="3">
        <name>FAD</name>
        <dbReference type="ChEBI" id="CHEBI:57692"/>
    </cofactor>
</comment>